<evidence type="ECO:0000313" key="4">
    <source>
        <dbReference type="Proteomes" id="UP000236621"/>
    </source>
</evidence>
<feature type="region of interest" description="Disordered" evidence="1">
    <location>
        <begin position="102"/>
        <end position="125"/>
    </location>
</feature>
<dbReference type="Proteomes" id="UP000236621">
    <property type="component" value="Unassembled WGS sequence"/>
</dbReference>
<accession>A0A2K3Q9K2</accession>
<organism evidence="3 4">
    <name type="scientific">Tolypocladium capitatum</name>
    <dbReference type="NCBI Taxonomy" id="45235"/>
    <lineage>
        <taxon>Eukaryota</taxon>
        <taxon>Fungi</taxon>
        <taxon>Dikarya</taxon>
        <taxon>Ascomycota</taxon>
        <taxon>Pezizomycotina</taxon>
        <taxon>Sordariomycetes</taxon>
        <taxon>Hypocreomycetidae</taxon>
        <taxon>Hypocreales</taxon>
        <taxon>Ophiocordycipitaceae</taxon>
        <taxon>Tolypocladium</taxon>
    </lineage>
</organism>
<evidence type="ECO:0000313" key="3">
    <source>
        <dbReference type="EMBL" id="PNY24230.1"/>
    </source>
</evidence>
<evidence type="ECO:0000256" key="1">
    <source>
        <dbReference type="SAM" id="MobiDB-lite"/>
    </source>
</evidence>
<keyword evidence="4" id="KW-1185">Reference proteome</keyword>
<dbReference type="AlphaFoldDB" id="A0A2K3Q9K2"/>
<reference evidence="3 4" key="1">
    <citation type="submission" date="2017-08" db="EMBL/GenBank/DDBJ databases">
        <title>Harnessing the power of phylogenomics to disentangle the directionality and signatures of interkingdom host jumping in the parasitic fungal genus Tolypocladium.</title>
        <authorList>
            <person name="Quandt C.A."/>
            <person name="Patterson W."/>
            <person name="Spatafora J.W."/>
        </authorList>
    </citation>
    <scope>NUCLEOTIDE SEQUENCE [LARGE SCALE GENOMIC DNA]</scope>
    <source>
        <strain evidence="3 4">CBS 113982</strain>
    </source>
</reference>
<feature type="domain" description="RNA ligase" evidence="2">
    <location>
        <begin position="29"/>
        <end position="85"/>
    </location>
</feature>
<dbReference type="EMBL" id="NRSZ01000936">
    <property type="protein sequence ID" value="PNY24230.1"/>
    <property type="molecule type" value="Genomic_DNA"/>
</dbReference>
<dbReference type="InterPro" id="IPR021122">
    <property type="entry name" value="RNA_ligase_dom_REL/Rnl2"/>
</dbReference>
<protein>
    <recommendedName>
        <fullName evidence="2">RNA ligase domain-containing protein</fullName>
    </recommendedName>
</protein>
<evidence type="ECO:0000259" key="2">
    <source>
        <dbReference type="Pfam" id="PF09414"/>
    </source>
</evidence>
<comment type="caution">
    <text evidence="3">The sequence shown here is derived from an EMBL/GenBank/DDBJ whole genome shotgun (WGS) entry which is preliminary data.</text>
</comment>
<gene>
    <name evidence="3" type="ORF">TCAP_05831</name>
</gene>
<name>A0A2K3Q9K2_9HYPO</name>
<proteinExistence type="predicted"/>
<dbReference type="Pfam" id="PF09414">
    <property type="entry name" value="RNA_ligase"/>
    <property type="match status" value="1"/>
</dbReference>
<sequence>MTVCFIRNDSPRYASPDVPTSSEAPSAALNNGRVGVCSRNGDTAPDAKSNFWSVALRHRLAVRLKAVDRNVTVHGELCGSSIQANLEGFENGASTTCFSSAPGTSTLSGTCRRARSTQSGRGSWGFDTGTSTGMVRCESWAPAWRTCSGEQRGRG</sequence>
<dbReference type="OrthoDB" id="17053at2759"/>